<dbReference type="RefSeq" id="WP_083049238.1">
    <property type="nucleotide sequence ID" value="NZ_CAXXQO010000004.1"/>
</dbReference>
<dbReference type="Proteomes" id="UP000192343">
    <property type="component" value="Unassembled WGS sequence"/>
</dbReference>
<organism evidence="3 4">
    <name type="scientific">Marispirochaeta aestuarii</name>
    <dbReference type="NCBI Taxonomy" id="1963862"/>
    <lineage>
        <taxon>Bacteria</taxon>
        <taxon>Pseudomonadati</taxon>
        <taxon>Spirochaetota</taxon>
        <taxon>Spirochaetia</taxon>
        <taxon>Spirochaetales</taxon>
        <taxon>Spirochaetaceae</taxon>
        <taxon>Marispirochaeta</taxon>
    </lineage>
</organism>
<dbReference type="OrthoDB" id="370992at2"/>
<dbReference type="EMBL" id="MWQY01000005">
    <property type="protein sequence ID" value="ORC36650.1"/>
    <property type="molecule type" value="Genomic_DNA"/>
</dbReference>
<dbReference type="Pfam" id="PF02169">
    <property type="entry name" value="LPP20"/>
    <property type="match status" value="1"/>
</dbReference>
<dbReference type="Gene3D" id="3.10.28.20">
    <property type="entry name" value="Acetamidase/Formamidase-like domains"/>
    <property type="match status" value="1"/>
</dbReference>
<dbReference type="PROSITE" id="PS51257">
    <property type="entry name" value="PROKAR_LIPOPROTEIN"/>
    <property type="match status" value="1"/>
</dbReference>
<evidence type="ECO:0000259" key="2">
    <source>
        <dbReference type="Pfam" id="PF02169"/>
    </source>
</evidence>
<dbReference type="InterPro" id="IPR024952">
    <property type="entry name" value="LPP20-like_dom"/>
</dbReference>
<feature type="signal peptide" evidence="1">
    <location>
        <begin position="1"/>
        <end position="23"/>
    </location>
</feature>
<dbReference type="AlphaFoldDB" id="A0A1Y1S1L7"/>
<evidence type="ECO:0000313" key="4">
    <source>
        <dbReference type="Proteomes" id="UP000192343"/>
    </source>
</evidence>
<name>A0A1Y1S1L7_9SPIO</name>
<dbReference type="STRING" id="1963862.B4O97_06180"/>
<keyword evidence="4" id="KW-1185">Reference proteome</keyword>
<protein>
    <recommendedName>
        <fullName evidence="2">Lipoprotein LPP20-like domain-containing protein</fullName>
    </recommendedName>
</protein>
<sequence>MKRVFLILVSLSLIGLVISCSSAPEPAAAPSSDLPDWVLAPPVADDAYYGVGNYKSANLSTARTAATANARAEIAAQVEVQVDSAVKQYAQEAGVDGNRQVIEFLETVTKQVASATLNGSKVVETYRDDDGTVYVMVMYEKSALREAAEKELFVRNEDAAFAEFKADEAMKWLDAELAK</sequence>
<evidence type="ECO:0000256" key="1">
    <source>
        <dbReference type="SAM" id="SignalP"/>
    </source>
</evidence>
<evidence type="ECO:0000313" key="3">
    <source>
        <dbReference type="EMBL" id="ORC36650.1"/>
    </source>
</evidence>
<feature type="chain" id="PRO_5012417688" description="Lipoprotein LPP20-like domain-containing protein" evidence="1">
    <location>
        <begin position="24"/>
        <end position="179"/>
    </location>
</feature>
<reference evidence="3 4" key="1">
    <citation type="submission" date="2017-03" db="EMBL/GenBank/DDBJ databases">
        <title>Draft Genome sequence of Marispirochaeta sp. strain JC444.</title>
        <authorList>
            <person name="Shivani Y."/>
            <person name="Subhash Y."/>
            <person name="Sasikala C."/>
            <person name="Ramana C."/>
        </authorList>
    </citation>
    <scope>NUCLEOTIDE SEQUENCE [LARGE SCALE GENOMIC DNA]</scope>
    <source>
        <strain evidence="3 4">JC444</strain>
    </source>
</reference>
<accession>A0A1Y1S1L7</accession>
<feature type="domain" description="Lipoprotein LPP20-like" evidence="2">
    <location>
        <begin position="35"/>
        <end position="137"/>
    </location>
</feature>
<gene>
    <name evidence="3" type="ORF">B4O97_06180</name>
</gene>
<proteinExistence type="predicted"/>
<comment type="caution">
    <text evidence="3">The sequence shown here is derived from an EMBL/GenBank/DDBJ whole genome shotgun (WGS) entry which is preliminary data.</text>
</comment>
<keyword evidence="1" id="KW-0732">Signal</keyword>